<dbReference type="EMBL" id="AHSR01000038">
    <property type="protein sequence ID" value="EMC22871.1"/>
    <property type="molecule type" value="Genomic_DNA"/>
</dbReference>
<dbReference type="Proteomes" id="UP000011676">
    <property type="component" value="Unassembled WGS sequence"/>
</dbReference>
<evidence type="ECO:0000313" key="1">
    <source>
        <dbReference type="EMBL" id="EMC22871.1"/>
    </source>
</evidence>
<reference evidence="1 2" key="1">
    <citation type="journal article" date="2013" name="Mol. Biol. Evol.">
        <title>Evolutionary and population genomics of the cavity causing bacteria Streptococcus mutans.</title>
        <authorList>
            <person name="Cornejo O.E."/>
            <person name="Lefebure T."/>
            <person name="Pavinski Bitar P.D."/>
            <person name="Lang P."/>
            <person name="Richards V.P."/>
            <person name="Eilertson K."/>
            <person name="Do T."/>
            <person name="Beighton D."/>
            <person name="Zeng L."/>
            <person name="Ahn S.J."/>
            <person name="Burne R.A."/>
            <person name="Siepel A."/>
            <person name="Bustamante C.D."/>
            <person name="Stanhope M.J."/>
        </authorList>
    </citation>
    <scope>NUCLEOTIDE SEQUENCE [LARGE SCALE GENOMIC DNA]</scope>
    <source>
        <strain evidence="1 2">SM6</strain>
    </source>
</reference>
<proteinExistence type="predicted"/>
<evidence type="ECO:0008006" key="3">
    <source>
        <dbReference type="Google" id="ProtNLM"/>
    </source>
</evidence>
<organism evidence="1 2">
    <name type="scientific">Streptococcus mutans SM6</name>
    <dbReference type="NCBI Taxonomy" id="857119"/>
    <lineage>
        <taxon>Bacteria</taxon>
        <taxon>Bacillati</taxon>
        <taxon>Bacillota</taxon>
        <taxon>Bacilli</taxon>
        <taxon>Lactobacillales</taxon>
        <taxon>Streptococcaceae</taxon>
        <taxon>Streptococcus</taxon>
    </lineage>
</organism>
<evidence type="ECO:0000313" key="2">
    <source>
        <dbReference type="Proteomes" id="UP000011676"/>
    </source>
</evidence>
<dbReference type="AlphaFoldDB" id="A0A829BL70"/>
<accession>A0A829BL70</accession>
<dbReference type="RefSeq" id="WP_002268321.1">
    <property type="nucleotide sequence ID" value="NZ_AHSR01000038.1"/>
</dbReference>
<sequence length="86" mass="8279">MNSLAFEKFESLDADCLVQFQGEGWVGAVAGGVAGFIGGAALGAEAAAPLALIPGFGWVTDVGCATVGAISGAIGGAASGYKASAW</sequence>
<protein>
    <recommendedName>
        <fullName evidence="3">Bacteriocin class II with double-glycine leader peptide</fullName>
    </recommendedName>
</protein>
<gene>
    <name evidence="1" type="ORF">SMU82_08041</name>
</gene>
<name>A0A829BL70_STRMG</name>
<comment type="caution">
    <text evidence="1">The sequence shown here is derived from an EMBL/GenBank/DDBJ whole genome shotgun (WGS) entry which is preliminary data.</text>
</comment>